<evidence type="ECO:0000256" key="1">
    <source>
        <dbReference type="SAM" id="Phobius"/>
    </source>
</evidence>
<reference evidence="2 3" key="1">
    <citation type="submission" date="2019-06" db="EMBL/GenBank/DDBJ databases">
        <title>Spirosoma utsteinense sp. nov. isolated from Antarctic ice-free soils.</title>
        <authorList>
            <person name="Tahon G."/>
        </authorList>
    </citation>
    <scope>NUCLEOTIDE SEQUENCE [LARGE SCALE GENOMIC DNA]</scope>
    <source>
        <strain evidence="2 3">LMG 31447</strain>
    </source>
</reference>
<feature type="transmembrane region" description="Helical" evidence="1">
    <location>
        <begin position="52"/>
        <end position="77"/>
    </location>
</feature>
<comment type="caution">
    <text evidence="2">The sequence shown here is derived from an EMBL/GenBank/DDBJ whole genome shotgun (WGS) entry which is preliminary data.</text>
</comment>
<evidence type="ECO:0000313" key="2">
    <source>
        <dbReference type="EMBL" id="MBC3789600.1"/>
    </source>
</evidence>
<keyword evidence="1" id="KW-1133">Transmembrane helix</keyword>
<name>A0ABR6VZE5_9BACT</name>
<keyword evidence="3" id="KW-1185">Reference proteome</keyword>
<proteinExistence type="predicted"/>
<organism evidence="2 3">
    <name type="scientific">Spirosoma utsteinense</name>
    <dbReference type="NCBI Taxonomy" id="2585773"/>
    <lineage>
        <taxon>Bacteria</taxon>
        <taxon>Pseudomonadati</taxon>
        <taxon>Bacteroidota</taxon>
        <taxon>Cytophagia</taxon>
        <taxon>Cytophagales</taxon>
        <taxon>Cytophagaceae</taxon>
        <taxon>Spirosoma</taxon>
    </lineage>
</organism>
<dbReference type="Proteomes" id="UP000700732">
    <property type="component" value="Unassembled WGS sequence"/>
</dbReference>
<keyword evidence="1" id="KW-0812">Transmembrane</keyword>
<feature type="transmembrane region" description="Helical" evidence="1">
    <location>
        <begin position="12"/>
        <end position="32"/>
    </location>
</feature>
<gene>
    <name evidence="2" type="ORF">FH603_80</name>
</gene>
<evidence type="ECO:0000313" key="3">
    <source>
        <dbReference type="Proteomes" id="UP000700732"/>
    </source>
</evidence>
<accession>A0ABR6VZE5</accession>
<protein>
    <submittedName>
        <fullName evidence="2">Uncharacterized protein</fullName>
    </submittedName>
</protein>
<sequence length="81" mass="9135">MFTHTYLTMDVLTFILWLYLLPMIVVLLPGALAFGKLDDMEGVTKTDVQIIAILPVFNLYTAFCIVDIVFTSIVSYVKTGR</sequence>
<dbReference type="EMBL" id="VFIA01000001">
    <property type="protein sequence ID" value="MBC3789600.1"/>
    <property type="molecule type" value="Genomic_DNA"/>
</dbReference>
<keyword evidence="1" id="KW-0472">Membrane</keyword>